<comment type="similarity">
    <text evidence="1">Belongs to the GHMP kinase family. GalK subfamily.</text>
</comment>
<evidence type="ECO:0000313" key="8">
    <source>
        <dbReference type="Proteomes" id="UP000230052"/>
    </source>
</evidence>
<dbReference type="Proteomes" id="UP000230052">
    <property type="component" value="Unassembled WGS sequence"/>
</dbReference>
<feature type="non-terminal residue" evidence="7">
    <location>
        <position position="3735"/>
    </location>
</feature>
<dbReference type="SUPFAM" id="SSF56059">
    <property type="entry name" value="Glutathione synthetase ATP-binding domain-like"/>
    <property type="match status" value="1"/>
</dbReference>
<reference evidence="7 8" key="1">
    <citation type="submission" date="2017-09" db="EMBL/GenBank/DDBJ databases">
        <title>Depth-based differentiation of microbial function through sediment-hosted aquifers and enrichment of novel symbionts in the deep terrestrial subsurface.</title>
        <authorList>
            <person name="Probst A.J."/>
            <person name="Ladd B."/>
            <person name="Jarett J.K."/>
            <person name="Geller-Mcgrath D.E."/>
            <person name="Sieber C.M."/>
            <person name="Emerson J.B."/>
            <person name="Anantharaman K."/>
            <person name="Thomas B.C."/>
            <person name="Malmstrom R."/>
            <person name="Stieglmeier M."/>
            <person name="Klingl A."/>
            <person name="Woyke T."/>
            <person name="Ryan C.M."/>
            <person name="Banfield J.F."/>
        </authorList>
    </citation>
    <scope>NUCLEOTIDE SEQUENCE [LARGE SCALE GENOMIC DNA]</scope>
    <source>
        <strain evidence="7">CG07_land_8_20_14_0_80_42_15</strain>
    </source>
</reference>
<keyword evidence="4" id="KW-0067">ATP-binding</keyword>
<organism evidence="7 8">
    <name type="scientific">Candidatus Aquitaenariimonas noxiae</name>
    <dbReference type="NCBI Taxonomy" id="1974741"/>
    <lineage>
        <taxon>Bacteria</taxon>
        <taxon>Pseudomonadati</taxon>
        <taxon>Candidatus Omnitrophota</taxon>
        <taxon>Candidatus Aquitaenariimonas</taxon>
    </lineage>
</organism>
<evidence type="ECO:0000313" key="7">
    <source>
        <dbReference type="EMBL" id="PIU42171.1"/>
    </source>
</evidence>
<dbReference type="GO" id="GO:0005524">
    <property type="term" value="F:ATP binding"/>
    <property type="evidence" value="ECO:0007669"/>
    <property type="project" value="UniProtKB-KW"/>
</dbReference>
<dbReference type="GO" id="GO:0004335">
    <property type="term" value="F:galactokinase activity"/>
    <property type="evidence" value="ECO:0007669"/>
    <property type="project" value="TreeGrafter"/>
</dbReference>
<feature type="domain" description="GHMP kinase N-terminal" evidence="6">
    <location>
        <begin position="3613"/>
        <end position="3689"/>
    </location>
</feature>
<comment type="caution">
    <text evidence="7">The sequence shown here is derived from an EMBL/GenBank/DDBJ whole genome shotgun (WGS) entry which is preliminary data.</text>
</comment>
<feature type="region of interest" description="Disordered" evidence="5">
    <location>
        <begin position="2648"/>
        <end position="2671"/>
    </location>
</feature>
<dbReference type="GO" id="GO:0005829">
    <property type="term" value="C:cytosol"/>
    <property type="evidence" value="ECO:0007669"/>
    <property type="project" value="TreeGrafter"/>
</dbReference>
<dbReference type="Pfam" id="PF00288">
    <property type="entry name" value="GHMP_kinases_N"/>
    <property type="match status" value="1"/>
</dbReference>
<accession>A0A2J0KUJ9</accession>
<dbReference type="PANTHER" id="PTHR10457:SF7">
    <property type="entry name" value="GALACTOKINASE-RELATED"/>
    <property type="match status" value="1"/>
</dbReference>
<evidence type="ECO:0000256" key="1">
    <source>
        <dbReference type="ARBA" id="ARBA00006566"/>
    </source>
</evidence>
<dbReference type="Gene3D" id="3.30.230.10">
    <property type="match status" value="1"/>
</dbReference>
<protein>
    <recommendedName>
        <fullName evidence="6">GHMP kinase N-terminal domain-containing protein</fullName>
    </recommendedName>
</protein>
<evidence type="ECO:0000256" key="5">
    <source>
        <dbReference type="SAM" id="MobiDB-lite"/>
    </source>
</evidence>
<evidence type="ECO:0000256" key="4">
    <source>
        <dbReference type="ARBA" id="ARBA00022840"/>
    </source>
</evidence>
<dbReference type="PANTHER" id="PTHR10457">
    <property type="entry name" value="MEVALONATE KINASE/GALACTOKINASE"/>
    <property type="match status" value="1"/>
</dbReference>
<evidence type="ECO:0000256" key="3">
    <source>
        <dbReference type="ARBA" id="ARBA00022777"/>
    </source>
</evidence>
<sequence>MGERQTMPVSRVDKRTGRRIVEEGTKVASAKIVIGQGGLATASVTKPAITERPTNMTAHQVGQTAKLLSKALSILAKYEGEEIVRGATGRIVAEGIELPVDFLQDHDVLMDISPASEDLQQGDNFRIRVDIDTARSLGKKHEGSLSILMAIGLLHEFYHRLGLNEEDALIKTLEFCKLLKEKDLKSYNDLTDLLLANVIDHGNNFRDFIVKGINEPEQAQRLMARRLMNTWNVAARQDLLVFTKKSTEDLELSDAERTKRAEEGLPLTLEVPKADNKGVRLAKIDVNLENRQISSQAGTPGDQRVSTALGLLDEDLFNLLSRNEGTRAVTDAPLAYMREHGILLQIEVVDNLDHLMDVYTSDGFFAGEDSKAVLRIDSRAIQAASPKQIEGLKVMISMGIVFYSYRRLEGYTSLDAHRAMMDYFTALPKTKQDALTKMLTDTSEYDCCDYLHAFLSSYPRLPKASTDERRKADRTIQALRARSLAGELPFDLKQAEAVLLAAEKRGDDFHTDTNTALFDAMKNSFDEAKARVYYRRLAEALNGMGYIVTAQRGSRVSHTQATILSAAKFAVVNDDMRRAAANIAEAIRFMREVVVSGVSDVDKEYRALIDDFDSMFGEFDILIHDLNELTAKERVTVAEVERMGRRFEGTRSELLAKMEQRVGELRVRVRKDFGGVLQKKKRDALLSQVDRLNKIVGYLRSDTEKAINELQYSLDDAEFIDAAFTFFAQRFSPRSGHHIARLLLGRRIYIERDEQVEELRTEALSNIDIAPDPKYAVPYSSFYSENASLTVKSKEGKAFIDWSNMEQILLEIAPYCYEAIKNSEQNGWPMFAYQLETTVGGTFAEVIQHVLEGVMTDLATVDASPEAQARVALKEDEYRRKIGEAVKEVFGHYLLDAELASVMEEEKITRDEAIETLLRKYRDVAADVANLAVIRESGLEGEVAGAMQSDELARKVFTEFIKTAGLKSDYDKYLARKGISESQATKQDIMNFLKARKGKTDAFNAALYSAAYGNVLEGRRDLQLRARNYIKNYITYRHLTAARETIDELKLDTRPYRVSSEDIPEQGVKRRFNFVVKPSRIWFGPNEVSSVTSKYGQFIGGEPESVEDSLLLVELANSSIPCAHIFDTGEAGTAKVLENTVRDIEHAAATYVGTLAQAFSMDGRDLRDAMNTRKESHFLIWASAMVAGYCLTKEPVFVILMTEMTNDQILELVGVPSEKREHIKQEASRVLAVKSDFANTAEWEVWAREELSKDQEVRQYFGDIRDTEWMPSFDIIVFLMDKLVPARGEAGMDRLDTFAMQLAQWATKILKVERQINDTAAVNKVRNIFEAVSRARRIHGEAADLTSPDRIKIGMQASYKGEVSDYRESANWYMFLLLTKQQKRVKNYMGGLIKKVDDIESRMKELETAGQTGTDEYKTLAQQYREITNSPEYKEFAEITRLVDELIGDETTIPIPGEIVLSDPFVPDVDQFMDGELKTDADKIKARLRNLGFAEFGIAELTEDQIIANAKVSGTTDLFNWSIIKSKLAQLAKKASPADVEKVKAKIAEITKGEMVTLATSVKNVGNDFWRDYQGCDVIVLNSAHDELKQFLRDLPRVAQCMKIGNPNSDLVLIDSTQQSQGPLLDWDRIREWMALGGTYACLDIGVDKIEGWRREVEESRQNAAAVHKAIATGDREQARALLTEWASQLSQTHQVMRMTIESQREVAKQIGASVARYDETKKALDNFIKSPKLEDFSFEMWLALGGRWILNGLPEPVIAEYQRAFEEATGRRAAAKGVTLFATPAHELTTEEYAEERTVFRGTTKEGQLAVFTAADEIGQRKLQQKRQGEEAKVRNAFDTAYERISAQAELTGEACLSQANGIVENWPNLLATSTIDPKTIFSNFGEFLAYGRAACERYVDELLPGEEPLKKELKDDLAVFFDGKPITVRQYRRLRGDHDKNRGGSIGRLAEYAGIMGDEAKLTIVANIGSLIDQAYLLNQTVHVENPNELINVLSEYCDGVMNVHEFDYPPYLFHYLCTNGYGFESDYFRDPALRERMQQLSFQHYRWIHDYMRALVISKTALKDKNQEYVEDLLGDYTKGKAGILYVYDQPVSDAEIFWENMRALRDTIVLIHDRFPLPRIAKNVDPLAIGWQDSIYAAVSYPPGNTTTLAGVRQNLRLQREGVEIGGRLYKMCTGVTQYPARVADKRKGRKGQYLYYAPASLTFMNPEQLRALGIEPTAVEEANKEGVFTILQFNPSARPIIGSTMNHFTSYNHVSGRYEDDGLPVAWSRIAERMNYMKTVLRELLAKGGVDSIPQAEIPRDTPKAEIERVLRKFVQNSCIGTGMRAVIYKPSEQSGGRGSQRFVVVNEKEQIDEKTFEEMVDFAESFTSADDGIVQVFLTSSPFQLAKRDFLYNELVDEFAEIGRPIELNKIPPTPLYWFMRAFPTQSDADDRTIAAFALIANTEPIANYGRGGRLFEGTPERVIKPEFAKIVADELERVTFGCLQALEDYAPEFVQRPDVQARFPELKASLDGGDVPYARMMVGLFDFMPYLIYKRTPRSKPSIIHFAPTIEGDVAFFIYDKEGKQRFLDASQTNIVKLISEGKIQVRIGVIELNSGFGLIRPHQQQLQKLGMDQGELVIPVWNRLARRGYKYLAKRGLEPPSTVIPGQGPTATPPPAPEPTAPAPVMPEDPIASALEQTRQVLSQEGRDAVAEDDLSLVLNFYLFGQLQQSLGDIGQIREGLKDPGTRARIIKEAAGILKRDREKLQKVLVASGEFGTDRRIPVALRSGWSDTFSRRVAEITVGQIESPTRQTLRVVEGQLNVGDFERLIGSDRGKLAVICGTLDGATDLISALIADSSIYDEEKHGTLDEDVLGILWDKGWIERKKDKILVKRAIIYDHERKVLKEVDFPRPLELDPACDLAMMTNIPKEIEIQVAQDISHDLALCKIPQVNPAETSSRVDDKMKSSGLIRGAANVPLTILVPAGTDPAAIGGQLANFVIGSGDAARLEVVVKPNIGTEGEGIEYFSSTDRNAAIDYVAQLLSTGQDILLQRPVGNARYFAQGESGKGYRRLVLRVNVGWDHNDFLAESGYAQVANDPDQVVVSKARGADIRDINTTLKSIYYQKRDGQWVLLPLTREHIAAIKKTAEDAAHAINKDLSEEDMVEFLGIDIALDVQERPDGKIEIIPVVLEANARPVGLSNSTLISDEPVMPDTYTPQRRITTALWNLADTLESKKATRRFGGTVRLVSTNGYTFTVTRGGHKVIADVIKGFLAQPPEKIKAYAAATNGQDIGNVRMNTEIQNRFRPILEAAKERIGADPNINVIVIPGLEAACARKGISGVVAHVGRGMAVAGEREKSIPVGGMQGFSNEERTGRNIYIDEYRLTQLMEHFPPREQVNFLANLIARLDNPVEATESPDEYEIRIERMVSTSYVRSKFVAIDQAGQLVAEYTIPQWLEVVRNSETSGFHEFLVEIYGDNPELLAAKKEAYLRTLEGARETGIYDMTKPVVVVSTTGRLRVFGGHPDAPGLMVDAVNMALEEETFMVVQRSNDDKVVLENADTEYEHRDFSINDNGVKGTEKINSPLEWDVWSQKQKEAGYIPTDRTRDWDMFARAIIAFYQGKYFGERQFSGLRVYVGESDVPKAGFSSSSSIVMGLNYAIDRIFGLHQPLSDLIYNGFAESTYCGQACGIADHAIVSYGKRGEIVVMGNSPEVPKGIVSFPEDLSILMFDSGISREMDMRRISQKF</sequence>
<dbReference type="InterPro" id="IPR006204">
    <property type="entry name" value="GHMP_kinase_N_dom"/>
</dbReference>
<keyword evidence="3" id="KW-0808">Transferase</keyword>
<dbReference type="Gene3D" id="3.40.50.720">
    <property type="entry name" value="NAD(P)-binding Rossmann-like Domain"/>
    <property type="match status" value="1"/>
</dbReference>
<proteinExistence type="inferred from homology"/>
<feature type="compositionally biased region" description="Pro residues" evidence="5">
    <location>
        <begin position="2659"/>
        <end position="2671"/>
    </location>
</feature>
<dbReference type="SUPFAM" id="SSF54211">
    <property type="entry name" value="Ribosomal protein S5 domain 2-like"/>
    <property type="match status" value="1"/>
</dbReference>
<keyword evidence="3" id="KW-0418">Kinase</keyword>
<dbReference type="EMBL" id="PEWV01000016">
    <property type="protein sequence ID" value="PIU42171.1"/>
    <property type="molecule type" value="Genomic_DNA"/>
</dbReference>
<evidence type="ECO:0000256" key="2">
    <source>
        <dbReference type="ARBA" id="ARBA00022741"/>
    </source>
</evidence>
<dbReference type="InterPro" id="IPR020568">
    <property type="entry name" value="Ribosomal_Su5_D2-typ_SF"/>
</dbReference>
<dbReference type="InterPro" id="IPR014721">
    <property type="entry name" value="Ribsml_uS5_D2-typ_fold_subgr"/>
</dbReference>
<dbReference type="GO" id="GO:0006012">
    <property type="term" value="P:galactose metabolic process"/>
    <property type="evidence" value="ECO:0007669"/>
    <property type="project" value="TreeGrafter"/>
</dbReference>
<name>A0A2J0KUJ9_9BACT</name>
<keyword evidence="2" id="KW-0547">Nucleotide-binding</keyword>
<evidence type="ECO:0000259" key="6">
    <source>
        <dbReference type="Pfam" id="PF00288"/>
    </source>
</evidence>
<gene>
    <name evidence="7" type="ORF">COS99_01530</name>
</gene>